<evidence type="ECO:0000256" key="4">
    <source>
        <dbReference type="SAM" id="MobiDB-lite"/>
    </source>
</evidence>
<keyword evidence="3" id="KW-0804">Transcription</keyword>
<dbReference type="SUPFAM" id="SSF53822">
    <property type="entry name" value="Periplasmic binding protein-like I"/>
    <property type="match status" value="1"/>
</dbReference>
<reference evidence="6 7" key="1">
    <citation type="submission" date="2018-10" db="EMBL/GenBank/DDBJ databases">
        <title>Histidinibacterium lentulum gen. nov., sp. nov., a marine bacterium from the culture broth of Picochlorum sp. 122.</title>
        <authorList>
            <person name="Wang G."/>
        </authorList>
    </citation>
    <scope>NUCLEOTIDE SEQUENCE [LARGE SCALE GENOMIC DNA]</scope>
    <source>
        <strain evidence="6 7">B17</strain>
    </source>
</reference>
<dbReference type="OrthoDB" id="8433438at2"/>
<keyword evidence="1" id="KW-0805">Transcription regulation</keyword>
<dbReference type="InterPro" id="IPR046335">
    <property type="entry name" value="LacI/GalR-like_sensor"/>
</dbReference>
<dbReference type="Gene3D" id="3.40.50.2300">
    <property type="match status" value="2"/>
</dbReference>
<gene>
    <name evidence="6" type="ORF">EAT49_03565</name>
</gene>
<sequence>MDHVGTGSRVGPLLHRPVTDETGVLALREVGLERVVPDHHGDASGARFRVGHVAAALPDGALPCRTQMVGTTWGGERTGTAWRNRAGSSRARRRPLPERHSPDPVHRSAEGPRVDMPGPLAIIGYDNGPAAGYPMICLSSIERHGDQLGRRAAEALLSRIGGGRAADHGMLRPDLVLRAST</sequence>
<evidence type="ECO:0000313" key="6">
    <source>
        <dbReference type="EMBL" id="ROU03396.1"/>
    </source>
</evidence>
<evidence type="ECO:0000256" key="3">
    <source>
        <dbReference type="ARBA" id="ARBA00023163"/>
    </source>
</evidence>
<dbReference type="GO" id="GO:0003677">
    <property type="term" value="F:DNA binding"/>
    <property type="evidence" value="ECO:0007669"/>
    <property type="project" value="UniProtKB-KW"/>
</dbReference>
<accession>A0A3N2R7U4</accession>
<name>A0A3N2R7U4_9RHOB</name>
<keyword evidence="2" id="KW-0238">DNA-binding</keyword>
<evidence type="ECO:0000256" key="1">
    <source>
        <dbReference type="ARBA" id="ARBA00023015"/>
    </source>
</evidence>
<feature type="region of interest" description="Disordered" evidence="4">
    <location>
        <begin position="70"/>
        <end position="114"/>
    </location>
</feature>
<comment type="caution">
    <text evidence="6">The sequence shown here is derived from an EMBL/GenBank/DDBJ whole genome shotgun (WGS) entry which is preliminary data.</text>
</comment>
<evidence type="ECO:0000256" key="2">
    <source>
        <dbReference type="ARBA" id="ARBA00023125"/>
    </source>
</evidence>
<proteinExistence type="predicted"/>
<dbReference type="InterPro" id="IPR028082">
    <property type="entry name" value="Peripla_BP_I"/>
</dbReference>
<protein>
    <submittedName>
        <fullName evidence="6">LacI family transcriptional regulator</fullName>
    </submittedName>
</protein>
<feature type="compositionally biased region" description="Basic and acidic residues" evidence="4">
    <location>
        <begin position="95"/>
        <end position="113"/>
    </location>
</feature>
<evidence type="ECO:0000313" key="7">
    <source>
        <dbReference type="Proteomes" id="UP000268016"/>
    </source>
</evidence>
<feature type="domain" description="Transcriptional regulator LacI/GalR-like sensor" evidence="5">
    <location>
        <begin position="113"/>
        <end position="181"/>
    </location>
</feature>
<organism evidence="6 7">
    <name type="scientific">Histidinibacterium lentulum</name>
    <dbReference type="NCBI Taxonomy" id="2480588"/>
    <lineage>
        <taxon>Bacteria</taxon>
        <taxon>Pseudomonadati</taxon>
        <taxon>Pseudomonadota</taxon>
        <taxon>Alphaproteobacteria</taxon>
        <taxon>Rhodobacterales</taxon>
        <taxon>Paracoccaceae</taxon>
        <taxon>Histidinibacterium</taxon>
    </lineage>
</organism>
<keyword evidence="7" id="KW-1185">Reference proteome</keyword>
<evidence type="ECO:0000259" key="5">
    <source>
        <dbReference type="Pfam" id="PF13377"/>
    </source>
</evidence>
<dbReference type="Proteomes" id="UP000268016">
    <property type="component" value="Unassembled WGS sequence"/>
</dbReference>
<dbReference type="Pfam" id="PF13377">
    <property type="entry name" value="Peripla_BP_3"/>
    <property type="match status" value="1"/>
</dbReference>
<dbReference type="EMBL" id="RDRB01000002">
    <property type="protein sequence ID" value="ROU03396.1"/>
    <property type="molecule type" value="Genomic_DNA"/>
</dbReference>
<dbReference type="AlphaFoldDB" id="A0A3N2R7U4"/>